<keyword evidence="2" id="KW-0472">Membrane</keyword>
<gene>
    <name evidence="3" type="ORF">WJX74_010748</name>
</gene>
<reference evidence="3 4" key="1">
    <citation type="journal article" date="2024" name="Nat. Commun.">
        <title>Phylogenomics reveals the evolutionary origins of lichenization in chlorophyte algae.</title>
        <authorList>
            <person name="Puginier C."/>
            <person name="Libourel C."/>
            <person name="Otte J."/>
            <person name="Skaloud P."/>
            <person name="Haon M."/>
            <person name="Grisel S."/>
            <person name="Petersen M."/>
            <person name="Berrin J.G."/>
            <person name="Delaux P.M."/>
            <person name="Dal Grande F."/>
            <person name="Keller J."/>
        </authorList>
    </citation>
    <scope>NUCLEOTIDE SEQUENCE [LARGE SCALE GENOMIC DNA]</scope>
    <source>
        <strain evidence="3 4">SAG 2145</strain>
    </source>
</reference>
<name>A0AAW1S754_9CHLO</name>
<keyword evidence="4" id="KW-1185">Reference proteome</keyword>
<organism evidence="3 4">
    <name type="scientific">Apatococcus lobatus</name>
    <dbReference type="NCBI Taxonomy" id="904363"/>
    <lineage>
        <taxon>Eukaryota</taxon>
        <taxon>Viridiplantae</taxon>
        <taxon>Chlorophyta</taxon>
        <taxon>core chlorophytes</taxon>
        <taxon>Trebouxiophyceae</taxon>
        <taxon>Chlorellales</taxon>
        <taxon>Chlorellaceae</taxon>
        <taxon>Apatococcus</taxon>
    </lineage>
</organism>
<protein>
    <submittedName>
        <fullName evidence="3">Uncharacterized protein</fullName>
    </submittedName>
</protein>
<proteinExistence type="predicted"/>
<dbReference type="Proteomes" id="UP001438707">
    <property type="component" value="Unassembled WGS sequence"/>
</dbReference>
<evidence type="ECO:0000256" key="1">
    <source>
        <dbReference type="SAM" id="MobiDB-lite"/>
    </source>
</evidence>
<sequence length="169" mass="18003">MGVSQGQETGGASASAGGSLQELDGSPYQPPIQYQQQQAYPPAQRHQQQQQEQQIPYAQAPPGAKHPAQYLQQPAIGIPQPGVASTVHAQPIPGMPLRGPGRAPAPGDLLLGYEVCQPETGCCQCNGLSSTGVVAIILLLFIFWPVAFIPCLMPECYEAYQRPVYGHQA</sequence>
<evidence type="ECO:0000313" key="3">
    <source>
        <dbReference type="EMBL" id="KAK9841717.1"/>
    </source>
</evidence>
<accession>A0AAW1S754</accession>
<keyword evidence="2" id="KW-0812">Transmembrane</keyword>
<feature type="transmembrane region" description="Helical" evidence="2">
    <location>
        <begin position="132"/>
        <end position="153"/>
    </location>
</feature>
<keyword evidence="2" id="KW-1133">Transmembrane helix</keyword>
<dbReference type="EMBL" id="JALJOS010000003">
    <property type="protein sequence ID" value="KAK9841717.1"/>
    <property type="molecule type" value="Genomic_DNA"/>
</dbReference>
<comment type="caution">
    <text evidence="3">The sequence shown here is derived from an EMBL/GenBank/DDBJ whole genome shotgun (WGS) entry which is preliminary data.</text>
</comment>
<feature type="compositionally biased region" description="Low complexity" evidence="1">
    <location>
        <begin position="10"/>
        <end position="19"/>
    </location>
</feature>
<feature type="compositionally biased region" description="Low complexity" evidence="1">
    <location>
        <begin position="31"/>
        <end position="62"/>
    </location>
</feature>
<dbReference type="AlphaFoldDB" id="A0AAW1S754"/>
<evidence type="ECO:0000313" key="4">
    <source>
        <dbReference type="Proteomes" id="UP001438707"/>
    </source>
</evidence>
<feature type="region of interest" description="Disordered" evidence="1">
    <location>
        <begin position="1"/>
        <end position="103"/>
    </location>
</feature>
<evidence type="ECO:0000256" key="2">
    <source>
        <dbReference type="SAM" id="Phobius"/>
    </source>
</evidence>